<dbReference type="RefSeq" id="XP_062696860.1">
    <property type="nucleotide sequence ID" value="XM_062837969.1"/>
</dbReference>
<evidence type="ECO:0000256" key="1">
    <source>
        <dbReference type="SAM" id="MobiDB-lite"/>
    </source>
</evidence>
<dbReference type="Proteomes" id="UP001285908">
    <property type="component" value="Unassembled WGS sequence"/>
</dbReference>
<proteinExistence type="predicted"/>
<dbReference type="AlphaFoldDB" id="A0AAJ0IF31"/>
<sequence length="120" mass="13312">MWTVRLGWPVIVATHGMSLESPHQKPVPGRTADHGPTSHGTLPQGPEEKGVRLSSLEYRLELARHGGPFDARWSGNECVQQLAIDWVQAEDPPTATQRARPDWLGPAHPGIDWGHFHPHL</sequence>
<reference evidence="2 3" key="1">
    <citation type="journal article" date="2023" name="Mol. Phylogenet. Evol.">
        <title>Genome-scale phylogeny and comparative genomics of the fungal order Sordariales.</title>
        <authorList>
            <person name="Hensen N."/>
            <person name="Bonometti L."/>
            <person name="Westerberg I."/>
            <person name="Brannstrom I.O."/>
            <person name="Guillou S."/>
            <person name="Cros-Aarteil S."/>
            <person name="Calhoun S."/>
            <person name="Haridas S."/>
            <person name="Kuo A."/>
            <person name="Mondo S."/>
            <person name="Pangilinan J."/>
            <person name="Riley R."/>
            <person name="LaButti K."/>
            <person name="Andreopoulos B."/>
            <person name="Lipzen A."/>
            <person name="Chen C."/>
            <person name="Yan M."/>
            <person name="Daum C."/>
            <person name="Ng V."/>
            <person name="Clum A."/>
            <person name="Steindorff A."/>
            <person name="Ohm R.A."/>
            <person name="Martin F."/>
            <person name="Silar P."/>
            <person name="Natvig D.O."/>
            <person name="Lalanne C."/>
            <person name="Gautier V."/>
            <person name="Ament-Velasquez S.L."/>
            <person name="Kruys A."/>
            <person name="Hutchinson M.I."/>
            <person name="Powell A.J."/>
            <person name="Barry K."/>
            <person name="Miller A.N."/>
            <person name="Grigoriev I.V."/>
            <person name="Debuchy R."/>
            <person name="Gladieux P."/>
            <person name="Hiltunen Thoren M."/>
            <person name="Johannesson H."/>
        </authorList>
    </citation>
    <scope>NUCLEOTIDE SEQUENCE [LARGE SCALE GENOMIC DNA]</scope>
    <source>
        <strain evidence="2 3">FGSC 10403</strain>
    </source>
</reference>
<name>A0AAJ0IF31_9PEZI</name>
<protein>
    <submittedName>
        <fullName evidence="2">Uncharacterized protein</fullName>
    </submittedName>
</protein>
<comment type="caution">
    <text evidence="2">The sequence shown here is derived from an EMBL/GenBank/DDBJ whole genome shotgun (WGS) entry which is preliminary data.</text>
</comment>
<evidence type="ECO:0000313" key="3">
    <source>
        <dbReference type="Proteomes" id="UP001285908"/>
    </source>
</evidence>
<gene>
    <name evidence="2" type="ORF">B0T23DRAFT_391864</name>
</gene>
<dbReference type="EMBL" id="JAULSX010000001">
    <property type="protein sequence ID" value="KAK3499227.1"/>
    <property type="molecule type" value="Genomic_DNA"/>
</dbReference>
<accession>A0AAJ0IF31</accession>
<dbReference type="GeneID" id="87875591"/>
<organism evidence="2 3">
    <name type="scientific">Neurospora hispaniola</name>
    <dbReference type="NCBI Taxonomy" id="588809"/>
    <lineage>
        <taxon>Eukaryota</taxon>
        <taxon>Fungi</taxon>
        <taxon>Dikarya</taxon>
        <taxon>Ascomycota</taxon>
        <taxon>Pezizomycotina</taxon>
        <taxon>Sordariomycetes</taxon>
        <taxon>Sordariomycetidae</taxon>
        <taxon>Sordariales</taxon>
        <taxon>Sordariaceae</taxon>
        <taxon>Neurospora</taxon>
    </lineage>
</organism>
<evidence type="ECO:0000313" key="2">
    <source>
        <dbReference type="EMBL" id="KAK3499227.1"/>
    </source>
</evidence>
<keyword evidence="3" id="KW-1185">Reference proteome</keyword>
<feature type="region of interest" description="Disordered" evidence="1">
    <location>
        <begin position="17"/>
        <end position="50"/>
    </location>
</feature>